<feature type="domain" description="Gp5/Type VI secretion system Vgr C-terminal trimerisation" evidence="4">
    <location>
        <begin position="472"/>
        <end position="561"/>
    </location>
</feature>
<dbReference type="InterPro" id="IPR006533">
    <property type="entry name" value="T6SS_Vgr_RhsGE"/>
</dbReference>
<comment type="similarity">
    <text evidence="1">Belongs to the VgrG protein family.</text>
</comment>
<evidence type="ECO:0000259" key="3">
    <source>
        <dbReference type="Pfam" id="PF04717"/>
    </source>
</evidence>
<dbReference type="Pfam" id="PF05954">
    <property type="entry name" value="Phage_GPD"/>
    <property type="match status" value="1"/>
</dbReference>
<sequence length="607" mass="67139">MPTFSQDNRIGRMFTPLPANDLVLIEFSGSEAVNTISQFRVKALSSKPVSAIEPLLGEAIAVEIVTPLGEVRDFHQMVDAIRYLGPEGSEHVYEFELRPWFWQLSRRINSRIFHEVNVIDVIRKIVDEYGNSDVAGFIDLTVGSFPELEYLVQYNESDMDFLCRMMERFGINYHFKMEQSRHSLVLTTGADAFSDAPSVPRAFSPLGSRGDNTDEHFEAWSPQRQLTTGAVRLMDYNFKTVSANMEARRENLRGFVGANMESFGYPGVYLTAEEGKPIAQRQLDAHRMGDATVRAQGNAASLGAGMKFPLSAHSDAGQLDEYAVLAAYHFASNGTFRSGGATAENAYHGSYVLTRSSNPIAPPRQTRLPRINGPQTAVVVEGADGDIDEFGRIKVKFFWAPDDVSMFCRVSQIWAQDEWGSIFVPHSGMEVIVEFLDGDPDKPLVTGCVWNEKMGPEMPKNRLISGFKTVRNNQFFFDDTENDEKIFIRAQKFMTREVMKDDKTTVHGKQTLKTDGSKSESVGGSVSTSVGGDESHKVSGNLTIESKQKIEIKVGSSSITIDQTSIKIKALTVEVEATAELKTKAGAMATHDGGAMMVIKGILVTIN</sequence>
<dbReference type="InterPro" id="IPR017847">
    <property type="entry name" value="T6SS_RhsGE_Vgr_subset"/>
</dbReference>
<dbReference type="NCBIfam" id="TIGR03361">
    <property type="entry name" value="VI_Rhs_Vgr"/>
    <property type="match status" value="1"/>
</dbReference>
<dbReference type="Proteomes" id="UP001157355">
    <property type="component" value="Unassembled WGS sequence"/>
</dbReference>
<dbReference type="RefSeq" id="WP_284324311.1">
    <property type="nucleotide sequence ID" value="NZ_BSPP01000004.1"/>
</dbReference>
<dbReference type="SUPFAM" id="SSF69349">
    <property type="entry name" value="Phage fibre proteins"/>
    <property type="match status" value="1"/>
</dbReference>
<proteinExistence type="inferred from homology"/>
<evidence type="ECO:0000256" key="2">
    <source>
        <dbReference type="SAM" id="MobiDB-lite"/>
    </source>
</evidence>
<accession>A0AA37X2D6</accession>
<dbReference type="InterPro" id="IPR054030">
    <property type="entry name" value="Gp5_Vgr_C"/>
</dbReference>
<gene>
    <name evidence="5" type="ORF">GCM10010873_10800</name>
</gene>
<dbReference type="InterPro" id="IPR006531">
    <property type="entry name" value="Gp5/Vgr_OB"/>
</dbReference>
<dbReference type="AlphaFoldDB" id="A0AA37X2D6"/>
<dbReference type="SUPFAM" id="SSF69279">
    <property type="entry name" value="Phage tail proteins"/>
    <property type="match status" value="2"/>
</dbReference>
<feature type="domain" description="Gp5/Type VI secretion system Vgr protein OB-fold" evidence="3">
    <location>
        <begin position="376"/>
        <end position="450"/>
    </location>
</feature>
<organism evidence="5 6">
    <name type="scientific">Cypionkella aquatica</name>
    <dbReference type="NCBI Taxonomy" id="1756042"/>
    <lineage>
        <taxon>Bacteria</taxon>
        <taxon>Pseudomonadati</taxon>
        <taxon>Pseudomonadota</taxon>
        <taxon>Alphaproteobacteria</taxon>
        <taxon>Rhodobacterales</taxon>
        <taxon>Paracoccaceae</taxon>
        <taxon>Cypionkella</taxon>
    </lineage>
</organism>
<dbReference type="Gene3D" id="2.30.110.50">
    <property type="match status" value="1"/>
</dbReference>
<reference evidence="5 6" key="1">
    <citation type="journal article" date="2014" name="Int. J. Syst. Evol. Microbiol.">
        <title>Complete genome sequence of Corynebacterium casei LMG S-19264T (=DSM 44701T), isolated from a smear-ripened cheese.</title>
        <authorList>
            <consortium name="US DOE Joint Genome Institute (JGI-PGF)"/>
            <person name="Walter F."/>
            <person name="Albersmeier A."/>
            <person name="Kalinowski J."/>
            <person name="Ruckert C."/>
        </authorList>
    </citation>
    <scope>NUCLEOTIDE SEQUENCE [LARGE SCALE GENOMIC DNA]</scope>
    <source>
        <strain evidence="5 6">NBRC 111766</strain>
    </source>
</reference>
<dbReference type="EMBL" id="BSPP01000004">
    <property type="protein sequence ID" value="GLS86106.1"/>
    <property type="molecule type" value="Genomic_DNA"/>
</dbReference>
<keyword evidence="6" id="KW-1185">Reference proteome</keyword>
<comment type="caution">
    <text evidence="5">The sequence shown here is derived from an EMBL/GenBank/DDBJ whole genome shotgun (WGS) entry which is preliminary data.</text>
</comment>
<dbReference type="Gene3D" id="4.10.220.110">
    <property type="match status" value="1"/>
</dbReference>
<dbReference type="InterPro" id="IPR037026">
    <property type="entry name" value="Vgr_OB-fold_dom_sf"/>
</dbReference>
<dbReference type="Gene3D" id="2.40.50.230">
    <property type="entry name" value="Gp5 N-terminal domain"/>
    <property type="match status" value="1"/>
</dbReference>
<evidence type="ECO:0008006" key="7">
    <source>
        <dbReference type="Google" id="ProtNLM"/>
    </source>
</evidence>
<dbReference type="SUPFAM" id="SSF69255">
    <property type="entry name" value="gp5 N-terminal domain-like"/>
    <property type="match status" value="1"/>
</dbReference>
<dbReference type="Pfam" id="PF22178">
    <property type="entry name" value="Gp5_trimer_C"/>
    <property type="match status" value="1"/>
</dbReference>
<dbReference type="Gene3D" id="3.55.50.10">
    <property type="entry name" value="Baseplate protein-like domains"/>
    <property type="match status" value="1"/>
</dbReference>
<feature type="region of interest" description="Disordered" evidence="2">
    <location>
        <begin position="504"/>
        <end position="538"/>
    </location>
</feature>
<dbReference type="Pfam" id="PF04717">
    <property type="entry name" value="Phage_base_V"/>
    <property type="match status" value="1"/>
</dbReference>
<dbReference type="NCBIfam" id="TIGR01646">
    <property type="entry name" value="vgr_GE"/>
    <property type="match status" value="1"/>
</dbReference>
<evidence type="ECO:0000313" key="5">
    <source>
        <dbReference type="EMBL" id="GLS86106.1"/>
    </source>
</evidence>
<protein>
    <recommendedName>
        <fullName evidence="7">Type VI secretion system tip protein VgrG</fullName>
    </recommendedName>
</protein>
<evidence type="ECO:0000256" key="1">
    <source>
        <dbReference type="ARBA" id="ARBA00005558"/>
    </source>
</evidence>
<name>A0AA37X2D6_9RHOB</name>
<evidence type="ECO:0000259" key="4">
    <source>
        <dbReference type="Pfam" id="PF22178"/>
    </source>
</evidence>
<feature type="compositionally biased region" description="Low complexity" evidence="2">
    <location>
        <begin position="519"/>
        <end position="532"/>
    </location>
</feature>
<evidence type="ECO:0000313" key="6">
    <source>
        <dbReference type="Proteomes" id="UP001157355"/>
    </source>
</evidence>